<protein>
    <submittedName>
        <fullName evidence="2">Uncharacterized protein</fullName>
    </submittedName>
</protein>
<dbReference type="AlphaFoldDB" id="A0A174K8L7"/>
<proteinExistence type="predicted"/>
<name>A0A174K8L7_9CLOT</name>
<evidence type="ECO:0000313" key="3">
    <source>
        <dbReference type="Proteomes" id="UP000095594"/>
    </source>
</evidence>
<reference evidence="2 3" key="1">
    <citation type="submission" date="2015-09" db="EMBL/GenBank/DDBJ databases">
        <authorList>
            <consortium name="Pathogen Informatics"/>
        </authorList>
    </citation>
    <scope>NUCLEOTIDE SEQUENCE [LARGE SCALE GENOMIC DNA]</scope>
    <source>
        <strain evidence="2 3">2789STDY5834856</strain>
    </source>
</reference>
<accession>A0A174K8L7</accession>
<dbReference type="Proteomes" id="UP000095594">
    <property type="component" value="Unassembled WGS sequence"/>
</dbReference>
<feature type="compositionally biased region" description="Basic and acidic residues" evidence="1">
    <location>
        <begin position="8"/>
        <end position="29"/>
    </location>
</feature>
<sequence length="37" mass="4323">MTKHKSEKIHEVVHKHDKKLNLHEIKEETGAGNGYKK</sequence>
<organism evidence="2 3">
    <name type="scientific">Clostridium disporicum</name>
    <dbReference type="NCBI Taxonomy" id="84024"/>
    <lineage>
        <taxon>Bacteria</taxon>
        <taxon>Bacillati</taxon>
        <taxon>Bacillota</taxon>
        <taxon>Clostridia</taxon>
        <taxon>Eubacteriales</taxon>
        <taxon>Clostridiaceae</taxon>
        <taxon>Clostridium</taxon>
    </lineage>
</organism>
<gene>
    <name evidence="2" type="ORF">ERS852471_02905</name>
</gene>
<feature type="region of interest" description="Disordered" evidence="1">
    <location>
        <begin position="1"/>
        <end position="37"/>
    </location>
</feature>
<evidence type="ECO:0000256" key="1">
    <source>
        <dbReference type="SAM" id="MobiDB-lite"/>
    </source>
</evidence>
<evidence type="ECO:0000313" key="2">
    <source>
        <dbReference type="EMBL" id="CUP05865.1"/>
    </source>
</evidence>
<dbReference type="EMBL" id="CYZX01000024">
    <property type="protein sequence ID" value="CUP05865.1"/>
    <property type="molecule type" value="Genomic_DNA"/>
</dbReference>